<protein>
    <submittedName>
        <fullName evidence="1">RING-type domain-containing protein</fullName>
    </submittedName>
</protein>
<dbReference type="Proteomes" id="UP001065298">
    <property type="component" value="Chromosome 14"/>
</dbReference>
<proteinExistence type="predicted"/>
<organism evidence="1 2">
    <name type="scientific">Fusarium keratoplasticum</name>
    <dbReference type="NCBI Taxonomy" id="1328300"/>
    <lineage>
        <taxon>Eukaryota</taxon>
        <taxon>Fungi</taxon>
        <taxon>Dikarya</taxon>
        <taxon>Ascomycota</taxon>
        <taxon>Pezizomycotina</taxon>
        <taxon>Sordariomycetes</taxon>
        <taxon>Hypocreomycetidae</taxon>
        <taxon>Hypocreales</taxon>
        <taxon>Nectriaceae</taxon>
        <taxon>Fusarium</taxon>
        <taxon>Fusarium solani species complex</taxon>
    </lineage>
</organism>
<keyword evidence="2" id="KW-1185">Reference proteome</keyword>
<comment type="caution">
    <text evidence="1">The sequence shown here is derived from an EMBL/GenBank/DDBJ whole genome shotgun (WGS) entry which is preliminary data.</text>
</comment>
<name>A0ACC0QBE6_9HYPO</name>
<evidence type="ECO:0000313" key="2">
    <source>
        <dbReference type="Proteomes" id="UP001065298"/>
    </source>
</evidence>
<sequence length="219" mass="24560">MFLVPNLATRAIDDERHRADTPPKVAIILAILVSVLMLLTPFLLGNRGIRRFFPHWARQDSPERTLCLTPEALDLMPVIKYRVSGETKGNDLNSEDFGGDVELRSLPCGHSFHPTCIDPWLLERSLTCPLCRLNVAAGLVSTTHSEMPTRPRRVLFLTGLWAHRRRGPRAARELTPFENIPSIRSMGPGTAIPPRPFRHYQPTLTSISEVLNQMGPSGR</sequence>
<accession>A0ACC0QBE6</accession>
<evidence type="ECO:0000313" key="1">
    <source>
        <dbReference type="EMBL" id="KAI8648668.1"/>
    </source>
</evidence>
<reference evidence="1" key="1">
    <citation type="submission" date="2022-06" db="EMBL/GenBank/DDBJ databases">
        <title>Fusarium solani species complex genomes reveal bases of compartmentalisation and animal pathogenesis.</title>
        <authorList>
            <person name="Tsai I.J."/>
        </authorList>
    </citation>
    <scope>NUCLEOTIDE SEQUENCE</scope>
    <source>
        <strain evidence="1">Fu6.1</strain>
    </source>
</reference>
<dbReference type="EMBL" id="CM046516">
    <property type="protein sequence ID" value="KAI8648668.1"/>
    <property type="molecule type" value="Genomic_DNA"/>
</dbReference>
<gene>
    <name evidence="1" type="ORF">NCS57_01478900</name>
</gene>